<keyword evidence="2" id="KW-1185">Reference proteome</keyword>
<comment type="caution">
    <text evidence="1">The sequence shown here is derived from an EMBL/GenBank/DDBJ whole genome shotgun (WGS) entry which is preliminary data.</text>
</comment>
<name>A0ACC3YFB4_COLTU</name>
<accession>A0ACC3YFB4</accession>
<dbReference type="Proteomes" id="UP000805649">
    <property type="component" value="Unassembled WGS sequence"/>
</dbReference>
<protein>
    <submittedName>
        <fullName evidence="1">Uncharacterized protein</fullName>
    </submittedName>
</protein>
<evidence type="ECO:0000313" key="2">
    <source>
        <dbReference type="Proteomes" id="UP000805649"/>
    </source>
</evidence>
<sequence length="315" mass="34360">MAERDTTRSEGLAPAPVAPDLKIKPPNPLALATSQKVEMEVKMRESKWNTKNLGLRLGADFISAACAGTLVAPLVSIIDRSIMENASGRRSLGESVKACLKELVLRPHHVVFSKPFALIFALYGGTYLTANTLDTAVSTTQNKPVNHVTAGTGKFFASSAANIGICMYKDQVFVRMFGPPGVVPRPVPMISYALFGLRDCLTIFASFNVPPRMGPWLNERMGEELCRKVSGLTVMQFAAPVMVQLVSTPLHLLGLDVYNRPNTTATPVTGRDRWQLVAKNWGISTMARICRIIPAYGIGGVVNRKMRLSLMEKLS</sequence>
<reference evidence="1 2" key="1">
    <citation type="journal article" date="2020" name="Phytopathology">
        <title>Genome Sequence Resources of Colletotrichum truncatum, C. plurivorum, C. musicola, and C. sojae: Four Species Pathogenic to Soybean (Glycine max).</title>
        <authorList>
            <person name="Rogerio F."/>
            <person name="Boufleur T.R."/>
            <person name="Ciampi-Guillardi M."/>
            <person name="Sukno S.A."/>
            <person name="Thon M.R."/>
            <person name="Massola Junior N.S."/>
            <person name="Baroncelli R."/>
        </authorList>
    </citation>
    <scope>NUCLEOTIDE SEQUENCE [LARGE SCALE GENOMIC DNA]</scope>
    <source>
        <strain evidence="1 2">CMES1059</strain>
    </source>
</reference>
<organism evidence="1 2">
    <name type="scientific">Colletotrichum truncatum</name>
    <name type="common">Anthracnose fungus</name>
    <name type="synonym">Colletotrichum capsici</name>
    <dbReference type="NCBI Taxonomy" id="5467"/>
    <lineage>
        <taxon>Eukaryota</taxon>
        <taxon>Fungi</taxon>
        <taxon>Dikarya</taxon>
        <taxon>Ascomycota</taxon>
        <taxon>Pezizomycotina</taxon>
        <taxon>Sordariomycetes</taxon>
        <taxon>Hypocreomycetidae</taxon>
        <taxon>Glomerellales</taxon>
        <taxon>Glomerellaceae</taxon>
        <taxon>Colletotrichum</taxon>
        <taxon>Colletotrichum truncatum species complex</taxon>
    </lineage>
</organism>
<gene>
    <name evidence="1" type="ORF">CTRU02_214630</name>
</gene>
<proteinExistence type="predicted"/>
<dbReference type="EMBL" id="VUJX02000011">
    <property type="protein sequence ID" value="KAL0930555.1"/>
    <property type="molecule type" value="Genomic_DNA"/>
</dbReference>
<evidence type="ECO:0000313" key="1">
    <source>
        <dbReference type="EMBL" id="KAL0930555.1"/>
    </source>
</evidence>